<keyword evidence="6" id="KW-0472">Membrane</keyword>
<name>A0A7J7DTY0_TRIWF</name>
<feature type="signal peptide" evidence="11">
    <location>
        <begin position="1"/>
        <end position="30"/>
    </location>
</feature>
<evidence type="ECO:0000256" key="1">
    <source>
        <dbReference type="ARBA" id="ARBA00004613"/>
    </source>
</evidence>
<sequence length="544" mass="59958">MSSKMGSGVCVMGLCFWVYIFCCSFISVNANSLVGDANVEGTVFIDGNKAIGKIDDDFVCATLDWWPPEKCDYGTCSWGLASLFNLDLNNNIFLNAVKAFAPLKIRLGGSLQDKVIYGTEDDKEPCVPFVHNTSEMFGFTQGCLPMPRWDELNAFFKKAGAKIIFGLNALTGRSIHSDGSAVGPWDYRNAESLIRYTVKKNYTIHGWELGNELCGSGVGTRVAANQYALDTISLQNIVHAIYNAIEPKPLIIAPGGFFDANWFKEFLDKTGNSLDVATHHIYNLGPGVDQHLVEKILDPSYLDGEATTFSDLKNTLRSSPTSAVAWVGEAGGAYNSGHNLVTNAFVFSFWYLDQLAMSSVYDTKTYCRQSLIGGNYGLLNTTTFVPNPDYYSALLWHRLMGRNVLSTSFSGTKKIRAYVHCAKQSKGITLLLINLDNSTTVQAEVAYNSTRSLRHKHKHHHKTKLIRLPSGLAEGSMREEYHLTAKDGNLHSQTMLLNGNILTVNSSGDIPRLEPLYVNSSKPIFVRPFSIVFAVIPIVFPACG</sequence>
<dbReference type="EMBL" id="JAAARO010000004">
    <property type="protein sequence ID" value="KAF5749586.1"/>
    <property type="molecule type" value="Genomic_DNA"/>
</dbReference>
<evidence type="ECO:0000256" key="5">
    <source>
        <dbReference type="ARBA" id="ARBA00022801"/>
    </source>
</evidence>
<keyword evidence="3" id="KW-0964">Secreted</keyword>
<evidence type="ECO:0000256" key="6">
    <source>
        <dbReference type="ARBA" id="ARBA00023136"/>
    </source>
</evidence>
<comment type="caution">
    <text evidence="12">The sequence shown here is derived from an EMBL/GenBank/DDBJ whole genome shotgun (WGS) entry which is preliminary data.</text>
</comment>
<dbReference type="GO" id="GO:0005765">
    <property type="term" value="C:lysosomal membrane"/>
    <property type="evidence" value="ECO:0007669"/>
    <property type="project" value="UniProtKB-SubCell"/>
</dbReference>
<accession>A0A7J7DTY0</accession>
<protein>
    <recommendedName>
        <fullName evidence="14">Heparanase-like protein 3</fullName>
    </recommendedName>
</protein>
<keyword evidence="8" id="KW-0458">Lysosome</keyword>
<gene>
    <name evidence="12" type="ORF">HS088_TW04G01556</name>
</gene>
<dbReference type="GO" id="GO:0004566">
    <property type="term" value="F:beta-glucuronidase activity"/>
    <property type="evidence" value="ECO:0007669"/>
    <property type="project" value="TreeGrafter"/>
</dbReference>
<proteinExistence type="inferred from homology"/>
<dbReference type="OrthoDB" id="726732at2759"/>
<evidence type="ECO:0000313" key="13">
    <source>
        <dbReference type="Proteomes" id="UP000593562"/>
    </source>
</evidence>
<dbReference type="InterPro" id="IPR005199">
    <property type="entry name" value="Glyco_hydro_79"/>
</dbReference>
<comment type="subcellular location">
    <subcellularLocation>
        <location evidence="9">Lysosome membrane</location>
        <topology evidence="9">Peripheral membrane protein</topology>
    </subcellularLocation>
    <subcellularLocation>
        <location evidence="1">Secreted</location>
    </subcellularLocation>
</comment>
<dbReference type="FunCoup" id="A0A7J7DTY0">
    <property type="interactions" value="140"/>
</dbReference>
<organism evidence="12 13">
    <name type="scientific">Tripterygium wilfordii</name>
    <name type="common">Thunder God vine</name>
    <dbReference type="NCBI Taxonomy" id="458696"/>
    <lineage>
        <taxon>Eukaryota</taxon>
        <taxon>Viridiplantae</taxon>
        <taxon>Streptophyta</taxon>
        <taxon>Embryophyta</taxon>
        <taxon>Tracheophyta</taxon>
        <taxon>Spermatophyta</taxon>
        <taxon>Magnoliopsida</taxon>
        <taxon>eudicotyledons</taxon>
        <taxon>Gunneridae</taxon>
        <taxon>Pentapetalae</taxon>
        <taxon>rosids</taxon>
        <taxon>fabids</taxon>
        <taxon>Celastrales</taxon>
        <taxon>Celastraceae</taxon>
        <taxon>Tripterygium</taxon>
    </lineage>
</organism>
<evidence type="ECO:0000313" key="12">
    <source>
        <dbReference type="EMBL" id="KAF5749586.1"/>
    </source>
</evidence>
<evidence type="ECO:0000256" key="10">
    <source>
        <dbReference type="ARBA" id="ARBA00055929"/>
    </source>
</evidence>
<keyword evidence="13" id="KW-1185">Reference proteome</keyword>
<dbReference type="Proteomes" id="UP000593562">
    <property type="component" value="Unassembled WGS sequence"/>
</dbReference>
<dbReference type="PANTHER" id="PTHR14363">
    <property type="entry name" value="HEPARANASE-RELATED"/>
    <property type="match status" value="1"/>
</dbReference>
<dbReference type="Pfam" id="PF03662">
    <property type="entry name" value="Glyco_hydro_79n"/>
    <property type="match status" value="1"/>
</dbReference>
<evidence type="ECO:0000256" key="2">
    <source>
        <dbReference type="ARBA" id="ARBA00009800"/>
    </source>
</evidence>
<evidence type="ECO:0000256" key="8">
    <source>
        <dbReference type="ARBA" id="ARBA00023228"/>
    </source>
</evidence>
<dbReference type="InterPro" id="IPR017853">
    <property type="entry name" value="GH"/>
</dbReference>
<keyword evidence="7" id="KW-0325">Glycoprotein</keyword>
<evidence type="ECO:0000256" key="4">
    <source>
        <dbReference type="ARBA" id="ARBA00022729"/>
    </source>
</evidence>
<dbReference type="Gene3D" id="3.20.20.80">
    <property type="entry name" value="Glycosidases"/>
    <property type="match status" value="1"/>
</dbReference>
<keyword evidence="4 11" id="KW-0732">Signal</keyword>
<reference evidence="12 13" key="1">
    <citation type="journal article" date="2020" name="Nat. Commun.">
        <title>Genome of Tripterygium wilfordii and identification of cytochrome P450 involved in triptolide biosynthesis.</title>
        <authorList>
            <person name="Tu L."/>
            <person name="Su P."/>
            <person name="Zhang Z."/>
            <person name="Gao L."/>
            <person name="Wang J."/>
            <person name="Hu T."/>
            <person name="Zhou J."/>
            <person name="Zhang Y."/>
            <person name="Zhao Y."/>
            <person name="Liu Y."/>
            <person name="Song Y."/>
            <person name="Tong Y."/>
            <person name="Lu Y."/>
            <person name="Yang J."/>
            <person name="Xu C."/>
            <person name="Jia M."/>
            <person name="Peters R.J."/>
            <person name="Huang L."/>
            <person name="Gao W."/>
        </authorList>
    </citation>
    <scope>NUCLEOTIDE SEQUENCE [LARGE SCALE GENOMIC DNA]</scope>
    <source>
        <strain evidence="13">cv. XIE 37</strain>
        <tissue evidence="12">Leaf</tissue>
    </source>
</reference>
<dbReference type="PANTHER" id="PTHR14363:SF17">
    <property type="entry name" value="HEPARANASE-LIKE PROTEIN 3"/>
    <property type="match status" value="1"/>
</dbReference>
<feature type="chain" id="PRO_5029808650" description="Heparanase-like protein 3" evidence="11">
    <location>
        <begin position="31"/>
        <end position="544"/>
    </location>
</feature>
<evidence type="ECO:0000256" key="7">
    <source>
        <dbReference type="ARBA" id="ARBA00023180"/>
    </source>
</evidence>
<comment type="similarity">
    <text evidence="2">Belongs to the glycosyl hydrolase 79 family.</text>
</comment>
<evidence type="ECO:0008006" key="14">
    <source>
        <dbReference type="Google" id="ProtNLM"/>
    </source>
</evidence>
<keyword evidence="5" id="KW-0378">Hydrolase</keyword>
<dbReference type="GO" id="GO:0005576">
    <property type="term" value="C:extracellular region"/>
    <property type="evidence" value="ECO:0007669"/>
    <property type="project" value="UniProtKB-SubCell"/>
</dbReference>
<dbReference type="GO" id="GO:0009505">
    <property type="term" value="C:plant-type cell wall"/>
    <property type="evidence" value="ECO:0007669"/>
    <property type="project" value="TreeGrafter"/>
</dbReference>
<evidence type="ECO:0000256" key="9">
    <source>
        <dbReference type="ARBA" id="ARBA00023765"/>
    </source>
</evidence>
<dbReference type="FunFam" id="3.20.20.80:FF:000023">
    <property type="entry name" value="heparanase-like protein 3"/>
    <property type="match status" value="1"/>
</dbReference>
<dbReference type="SUPFAM" id="SSF51445">
    <property type="entry name" value="(Trans)glycosidases"/>
    <property type="match status" value="1"/>
</dbReference>
<evidence type="ECO:0000256" key="3">
    <source>
        <dbReference type="ARBA" id="ARBA00022525"/>
    </source>
</evidence>
<comment type="function">
    <text evidence="10">Endoglycosidase which is a cell surface and extracellular matrix-degrading enzyme. Cleaves heparan sulfate proteoglycans (HSPGs) into heparan sulfate side chains and core proteoglycans.</text>
</comment>
<dbReference type="InParanoid" id="A0A7J7DTY0"/>
<dbReference type="AlphaFoldDB" id="A0A7J7DTY0"/>
<evidence type="ECO:0000256" key="11">
    <source>
        <dbReference type="SAM" id="SignalP"/>
    </source>
</evidence>